<organism evidence="4 5">
    <name type="scientific">Ignelater luminosus</name>
    <name type="common">Cucubano</name>
    <name type="synonym">Pyrophorus luminosus</name>
    <dbReference type="NCBI Taxonomy" id="2038154"/>
    <lineage>
        <taxon>Eukaryota</taxon>
        <taxon>Metazoa</taxon>
        <taxon>Ecdysozoa</taxon>
        <taxon>Arthropoda</taxon>
        <taxon>Hexapoda</taxon>
        <taxon>Insecta</taxon>
        <taxon>Pterygota</taxon>
        <taxon>Neoptera</taxon>
        <taxon>Endopterygota</taxon>
        <taxon>Coleoptera</taxon>
        <taxon>Polyphaga</taxon>
        <taxon>Elateriformia</taxon>
        <taxon>Elateroidea</taxon>
        <taxon>Elateridae</taxon>
        <taxon>Agrypninae</taxon>
        <taxon>Pyrophorini</taxon>
        <taxon>Ignelater</taxon>
    </lineage>
</organism>
<keyword evidence="5" id="KW-1185">Reference proteome</keyword>
<sequence>LTFDSFTLGRFVSFTSDGCPDGALQIIESNRPHVGGSWCGTSWGPAIYYSETKSVTITVSLLRLAKDQNGYNFDFRMEYKLLRRTAATVRYGGGRPFFPNTTVPSVQPEPEYYLGNLIGGTYCSRIFSDCDRKECRLQSPNFPGLYPRNVTCYYAVRQHEIPEGKHALIIVRQSKGQLISIRSQSALYGTASSRELKVWNACDDVQDYVTVYDGYTTRDPVILKFCGGGEAVPEAVSSGSELLVEFSTSPYGTFLHPTPIQSLHGFQLEVEVKFVDQLSPTFIKNKRNCEFWIRGTNKGILENPLHTLPANTTCLYHLQGIDTSVSPSPVPFRPLARYPDGIWRQSRLLFPPSRYKVWLSVIKFHVAGSRDPQKQDQEMCRSSLKVWDGQVWTGTNCNDLFCSKDKSKNIPKTSLSGPLGTTRNVTLLARYCREHIPRTCDHSMLANNTRFPRPCSLAESFLSSGDSLTLELQVSDSTALRPVQFRALYEFVDLHQDGEPYGIGPCSRKFTSVIQNTQQIFQAPRDIFLYGRGGAKNMSCIYRFEAQKDEKVKITLTQLIFEQRQCQTRLSPDSDRLQCYGNTSATVRFFEVPWDDVPAVPRDCLCSGNGGAHLPFTYISTSNVVELRFDVTGMNSSDDFTTLFFEGTWKFIRTPVCTRNLRRQGPSGEIIFQHPSETPEELNCENYPRVIIPAPKKYLYAKISGVILKHSSKHGNETSVSPIRCGTSNRITVHTALYSAVICPYITSSRRHNLVEVFSEGWSISSTNGRRPLPVDKIEIDYLGLELSRTIVVEFLGKEAGTYSVSWLELSRRSVFIRSNTKRP</sequence>
<evidence type="ECO:0000256" key="1">
    <source>
        <dbReference type="ARBA" id="ARBA00023157"/>
    </source>
</evidence>
<dbReference type="InterPro" id="IPR053207">
    <property type="entry name" value="Non-NMDA_GluR_Accessory"/>
</dbReference>
<dbReference type="PROSITE" id="PS01180">
    <property type="entry name" value="CUB"/>
    <property type="match status" value="1"/>
</dbReference>
<dbReference type="InterPro" id="IPR000859">
    <property type="entry name" value="CUB_dom"/>
</dbReference>
<proteinExistence type="predicted"/>
<comment type="caution">
    <text evidence="4">The sequence shown here is derived from an EMBL/GenBank/DDBJ whole genome shotgun (WGS) entry which is preliminary data.</text>
</comment>
<dbReference type="AlphaFoldDB" id="A0A8K0DGP9"/>
<accession>A0A8K0DGP9</accession>
<evidence type="ECO:0000313" key="4">
    <source>
        <dbReference type="EMBL" id="KAF2900265.1"/>
    </source>
</evidence>
<dbReference type="FunFam" id="2.60.120.290:FF:000065">
    <property type="entry name" value="Uncharacterized protein, isoform E"/>
    <property type="match status" value="1"/>
</dbReference>
<dbReference type="InterPro" id="IPR056707">
    <property type="entry name" value="DUF7805"/>
</dbReference>
<dbReference type="InterPro" id="IPR035914">
    <property type="entry name" value="Sperma_CUB_dom_sf"/>
</dbReference>
<protein>
    <recommendedName>
        <fullName evidence="3">CUB domain-containing protein</fullName>
    </recommendedName>
</protein>
<dbReference type="Pfam" id="PF25090">
    <property type="entry name" value="DUF7805"/>
    <property type="match status" value="1"/>
</dbReference>
<dbReference type="SMART" id="SM00042">
    <property type="entry name" value="CUB"/>
    <property type="match status" value="1"/>
</dbReference>
<comment type="caution">
    <text evidence="2">Lacks conserved residue(s) required for the propagation of feature annotation.</text>
</comment>
<dbReference type="EMBL" id="VTPC01002309">
    <property type="protein sequence ID" value="KAF2900265.1"/>
    <property type="molecule type" value="Genomic_DNA"/>
</dbReference>
<dbReference type="GO" id="GO:0005886">
    <property type="term" value="C:plasma membrane"/>
    <property type="evidence" value="ECO:0007669"/>
    <property type="project" value="TreeGrafter"/>
</dbReference>
<name>A0A8K0DGP9_IGNLU</name>
<dbReference type="PANTHER" id="PTHR47537:SF4">
    <property type="entry name" value="GH12701P"/>
    <property type="match status" value="1"/>
</dbReference>
<keyword evidence="1" id="KW-1015">Disulfide bond</keyword>
<dbReference type="PANTHER" id="PTHR47537">
    <property type="entry name" value="CUBILIN"/>
    <property type="match status" value="1"/>
</dbReference>
<evidence type="ECO:0000313" key="5">
    <source>
        <dbReference type="Proteomes" id="UP000801492"/>
    </source>
</evidence>
<feature type="domain" description="CUB" evidence="3">
    <location>
        <begin position="123"/>
        <end position="273"/>
    </location>
</feature>
<feature type="non-terminal residue" evidence="4">
    <location>
        <position position="1"/>
    </location>
</feature>
<gene>
    <name evidence="4" type="ORF">ILUMI_05918</name>
</gene>
<dbReference type="OrthoDB" id="10037824at2759"/>
<evidence type="ECO:0000259" key="3">
    <source>
        <dbReference type="PROSITE" id="PS01180"/>
    </source>
</evidence>
<dbReference type="CDD" id="cd00041">
    <property type="entry name" value="CUB"/>
    <property type="match status" value="1"/>
</dbReference>
<reference evidence="4" key="1">
    <citation type="submission" date="2019-08" db="EMBL/GenBank/DDBJ databases">
        <title>The genome of the North American firefly Photinus pyralis.</title>
        <authorList>
            <consortium name="Photinus pyralis genome working group"/>
            <person name="Fallon T.R."/>
            <person name="Sander Lower S.E."/>
            <person name="Weng J.-K."/>
        </authorList>
    </citation>
    <scope>NUCLEOTIDE SEQUENCE</scope>
    <source>
        <strain evidence="4">TRF0915ILg1</strain>
        <tissue evidence="4">Whole body</tissue>
    </source>
</reference>
<dbReference type="Proteomes" id="UP000801492">
    <property type="component" value="Unassembled WGS sequence"/>
</dbReference>
<evidence type="ECO:0000256" key="2">
    <source>
        <dbReference type="PROSITE-ProRule" id="PRU00059"/>
    </source>
</evidence>
<dbReference type="SUPFAM" id="SSF49854">
    <property type="entry name" value="Spermadhesin, CUB domain"/>
    <property type="match status" value="2"/>
</dbReference>
<dbReference type="Gene3D" id="2.60.120.290">
    <property type="entry name" value="Spermadhesin, CUB domain"/>
    <property type="match status" value="2"/>
</dbReference>